<dbReference type="RefSeq" id="WP_282593122.1">
    <property type="nucleotide sequence ID" value="NZ_JAPAAF010000040.1"/>
</dbReference>
<gene>
    <name evidence="2" type="ORF">N2K84_17460</name>
</gene>
<accession>A0AA41Y9Q1</accession>
<evidence type="ECO:0000259" key="1">
    <source>
        <dbReference type="Pfam" id="PF13472"/>
    </source>
</evidence>
<dbReference type="GO" id="GO:0004622">
    <property type="term" value="F:phosphatidylcholine lysophospholipase activity"/>
    <property type="evidence" value="ECO:0007669"/>
    <property type="project" value="TreeGrafter"/>
</dbReference>
<comment type="caution">
    <text evidence="2">The sequence shown here is derived from an EMBL/GenBank/DDBJ whole genome shotgun (WGS) entry which is preliminary data.</text>
</comment>
<organism evidence="2 3">
    <name type="scientific">Gaoshiqia sediminis</name>
    <dbReference type="NCBI Taxonomy" id="2986998"/>
    <lineage>
        <taxon>Bacteria</taxon>
        <taxon>Pseudomonadati</taxon>
        <taxon>Bacteroidota</taxon>
        <taxon>Bacteroidia</taxon>
        <taxon>Marinilabiliales</taxon>
        <taxon>Prolixibacteraceae</taxon>
        <taxon>Gaoshiqia</taxon>
    </lineage>
</organism>
<feature type="domain" description="SGNH hydrolase-type esterase" evidence="1">
    <location>
        <begin position="50"/>
        <end position="240"/>
    </location>
</feature>
<name>A0AA41Y9Q1_9BACT</name>
<dbReference type="Proteomes" id="UP001163821">
    <property type="component" value="Unassembled WGS sequence"/>
</dbReference>
<evidence type="ECO:0000313" key="3">
    <source>
        <dbReference type="Proteomes" id="UP001163821"/>
    </source>
</evidence>
<dbReference type="InterPro" id="IPR036514">
    <property type="entry name" value="SGNH_hydro_sf"/>
</dbReference>
<proteinExistence type="predicted"/>
<reference evidence="2" key="1">
    <citation type="submission" date="2022-10" db="EMBL/GenBank/DDBJ databases">
        <title>Gaoshiqiia sediminis gen. nov., sp. nov., isolated from coastal sediment.</title>
        <authorList>
            <person name="Yu W.X."/>
            <person name="Mu D.S."/>
            <person name="Du J.Z."/>
            <person name="Liang Y.Q."/>
        </authorList>
    </citation>
    <scope>NUCLEOTIDE SEQUENCE</scope>
    <source>
        <strain evidence="2">A06</strain>
    </source>
</reference>
<dbReference type="PANTHER" id="PTHR30383:SF5">
    <property type="entry name" value="SGNH HYDROLASE-TYPE ESTERASE DOMAIN-CONTAINING PROTEIN"/>
    <property type="match status" value="1"/>
</dbReference>
<dbReference type="Gene3D" id="3.40.50.1110">
    <property type="entry name" value="SGNH hydrolase"/>
    <property type="match status" value="1"/>
</dbReference>
<dbReference type="InterPro" id="IPR006311">
    <property type="entry name" value="TAT_signal"/>
</dbReference>
<dbReference type="PROSITE" id="PS51318">
    <property type="entry name" value="TAT"/>
    <property type="match status" value="1"/>
</dbReference>
<dbReference type="InterPro" id="IPR019546">
    <property type="entry name" value="TAT_signal_bac_arc"/>
</dbReference>
<sequence length="261" mass="29790">MSTKNSSRRDFIKLASVAGLATAGLSAACTHATSTFEKPERENLRFLFQGDSITDGNRGRNEDPNHILGHGYCFAVSSRIGADFPQYGFQFLNRGISGNMVSDLEKRWQTDTLDLKPDVLSLLVGINDVNALVEGRENAMDTNAFEATYRKLLTSCREQNPDILIVLGLPFFFAAGWRKEQYEKWRPLTLERAEIVKRIAVDFDAVVVDYPRVFEEAKQRAPIDYWIWDGVHPTVFGHELMAREWIKQVSERLGFLKFYEK</sequence>
<dbReference type="CDD" id="cd01834">
    <property type="entry name" value="SGNH_hydrolase_like_2"/>
    <property type="match status" value="1"/>
</dbReference>
<dbReference type="PANTHER" id="PTHR30383">
    <property type="entry name" value="THIOESTERASE 1/PROTEASE 1/LYSOPHOSPHOLIPASE L1"/>
    <property type="match status" value="1"/>
</dbReference>
<dbReference type="PROSITE" id="PS51257">
    <property type="entry name" value="PROKAR_LIPOPROTEIN"/>
    <property type="match status" value="1"/>
</dbReference>
<dbReference type="InterPro" id="IPR013830">
    <property type="entry name" value="SGNH_hydro"/>
</dbReference>
<dbReference type="NCBIfam" id="TIGR01409">
    <property type="entry name" value="TAT_signal_seq"/>
    <property type="match status" value="1"/>
</dbReference>
<evidence type="ECO:0000313" key="2">
    <source>
        <dbReference type="EMBL" id="MCW0484530.1"/>
    </source>
</evidence>
<dbReference type="AlphaFoldDB" id="A0AA41Y9Q1"/>
<keyword evidence="3" id="KW-1185">Reference proteome</keyword>
<dbReference type="Pfam" id="PF13472">
    <property type="entry name" value="Lipase_GDSL_2"/>
    <property type="match status" value="1"/>
</dbReference>
<dbReference type="SUPFAM" id="SSF52266">
    <property type="entry name" value="SGNH hydrolase"/>
    <property type="match status" value="1"/>
</dbReference>
<dbReference type="EMBL" id="JAPAAF010000040">
    <property type="protein sequence ID" value="MCW0484530.1"/>
    <property type="molecule type" value="Genomic_DNA"/>
</dbReference>
<dbReference type="InterPro" id="IPR051532">
    <property type="entry name" value="Ester_Hydrolysis_Enzymes"/>
</dbReference>
<protein>
    <submittedName>
        <fullName evidence="2">GDSL-type esterase/lipase family protein</fullName>
    </submittedName>
</protein>